<organism evidence="1">
    <name type="scientific">Microbacterium sp. LWS13-1.2</name>
    <dbReference type="NCBI Taxonomy" id="3135264"/>
    <lineage>
        <taxon>Bacteria</taxon>
        <taxon>Bacillati</taxon>
        <taxon>Actinomycetota</taxon>
        <taxon>Actinomycetes</taxon>
        <taxon>Micrococcales</taxon>
        <taxon>Microbacteriaceae</taxon>
        <taxon>Microbacterium</taxon>
    </lineage>
</organism>
<name>A0AAU6SGB1_9MICO</name>
<dbReference type="RefSeq" id="WP_349426768.1">
    <property type="nucleotide sequence ID" value="NZ_CP151632.1"/>
</dbReference>
<sequence>MSDVDVRAGQDADAATNDRRLIVYAVSRTDRRIDDFVMHALAALRPHGERVVVIVPAGTPEIEIERLRSLVDDVFSVPASGFDPAGYALAVDAEADIERYDEVVLTGDAWFGPVSDFGPVLERMAGEATTVWAMVENSGSGPETFPDAGVTPSSLPWAWTALRRDAFASGAWRRYWDGRGRGAGAAEETAFLRHFAPGDASVSFAFPADQYPSTNPALFTPSLLLDDGCPFVLRTVFLQYPPYLDRFAVIGRELLQHVDELGFPLALVWQNLARTVQPKALYAIAGMLEVLPDTDVAYDRASPFRIAAIVHVSDLDSVQDLFSRLGYIPSPYHLYVTTTDGKRAEKLQRMLERRDDPQLASFDVRVTPANRGRDMSDLFVGCRDVLLSGNFDLIVKVHARRTRDKTVNVRRYFRRYQYDNLLHSPGYVANLLALFQKEPGLGVVFPPMMHIGYSMMGHAWGGLREPAEDLGRSLGITVPFDAVSPLAPFGGMWIGRPEALLPLMGKRWMFRDYGKRTGQTYRDLARVQERLVAYAGAELGYHARTVLTREHASISHTILESKIDNLFSTTRGWPVEQIALMQRAGDAGHMGTVALARMYIRVNHRRLSRLTMPLFEAALRTVVILKYMRRGVGILTSVMRGRAPESRR</sequence>
<evidence type="ECO:0000313" key="1">
    <source>
        <dbReference type="EMBL" id="WZO35963.1"/>
    </source>
</evidence>
<dbReference type="EMBL" id="CP151632">
    <property type="protein sequence ID" value="WZO35963.1"/>
    <property type="molecule type" value="Genomic_DNA"/>
</dbReference>
<accession>A0AAU6SGB1</accession>
<dbReference type="InterPro" id="IPR007739">
    <property type="entry name" value="RgpF"/>
</dbReference>
<dbReference type="AlphaFoldDB" id="A0AAU6SGB1"/>
<evidence type="ECO:0008006" key="2">
    <source>
        <dbReference type="Google" id="ProtNLM"/>
    </source>
</evidence>
<reference evidence="1" key="1">
    <citation type="submission" date="2024-04" db="EMBL/GenBank/DDBJ databases">
        <authorList>
            <person name="Roder T."/>
            <person name="Oberhansli S."/>
            <person name="Kreuzer M."/>
        </authorList>
    </citation>
    <scope>NUCLEOTIDE SEQUENCE</scope>
    <source>
        <strain evidence="1">LWS13-1.2</strain>
    </source>
</reference>
<dbReference type="Pfam" id="PF05045">
    <property type="entry name" value="RgpF"/>
    <property type="match status" value="1"/>
</dbReference>
<gene>
    <name evidence="1" type="ORF">MRBLWS13_003679</name>
</gene>
<proteinExistence type="predicted"/>
<protein>
    <recommendedName>
        <fullName evidence="2">Rhamnan synthesis protein F</fullName>
    </recommendedName>
</protein>